<dbReference type="PANTHER" id="PTHR48048">
    <property type="entry name" value="GLYCOSYLTRANSFERASE"/>
    <property type="match status" value="1"/>
</dbReference>
<dbReference type="GO" id="GO:0035251">
    <property type="term" value="F:UDP-glucosyltransferase activity"/>
    <property type="evidence" value="ECO:0007669"/>
    <property type="project" value="InterPro"/>
</dbReference>
<comment type="similarity">
    <text evidence="1">Belongs to the UDP-glycosyltransferase family.</text>
</comment>
<dbReference type="SUPFAM" id="SSF53756">
    <property type="entry name" value="UDP-Glycosyltransferase/glycogen phosphorylase"/>
    <property type="match status" value="1"/>
</dbReference>
<organism evidence="3 4">
    <name type="scientific">Solanum pinnatisectum</name>
    <name type="common">tansyleaf nightshade</name>
    <dbReference type="NCBI Taxonomy" id="50273"/>
    <lineage>
        <taxon>Eukaryota</taxon>
        <taxon>Viridiplantae</taxon>
        <taxon>Streptophyta</taxon>
        <taxon>Embryophyta</taxon>
        <taxon>Tracheophyta</taxon>
        <taxon>Spermatophyta</taxon>
        <taxon>Magnoliopsida</taxon>
        <taxon>eudicotyledons</taxon>
        <taxon>Gunneridae</taxon>
        <taxon>Pentapetalae</taxon>
        <taxon>asterids</taxon>
        <taxon>lamiids</taxon>
        <taxon>Solanales</taxon>
        <taxon>Solanaceae</taxon>
        <taxon>Solanoideae</taxon>
        <taxon>Solaneae</taxon>
        <taxon>Solanum</taxon>
    </lineage>
</organism>
<protein>
    <submittedName>
        <fullName evidence="3">Uncharacterized protein</fullName>
    </submittedName>
</protein>
<sequence>MEMSDSIVNYAKPVHILFLPSGLGVGQMVPFFRLASMLASHKCRITFITMPLEISITKSILINNFFAIHPEINRLDFQILPLNTSTSSISDPFIMQIDAINFILAYSLSQIANNINIPIYNISTTSAKFYSTVAYLPVLLSEDPDAFKYCSGNLEIPGIGSVPKSSIPHSWLDNSPSNYVLKDYLLPNARALPHVTGIFLNTFDWFEPETIASLDDGRVTSSLPLVFPVGPCSWLDEQPAESVVYVNFGTREPISAQQLRKIGEGLEIFLVEMEKKGKIMKPGDYEAVMNATWSGVPMMAWPQHGDQKLNAEVVEKVGLGRWVEEWGWGEENLVNGGEIAEMVKNLMGDVNMKVNTIKVREQARKAKEIGGSSEKRLRKFIETLTAEQK</sequence>
<name>A0AAV9KGC1_9SOLN</name>
<accession>A0AAV9KGC1</accession>
<reference evidence="3 4" key="1">
    <citation type="submission" date="2023-10" db="EMBL/GenBank/DDBJ databases">
        <title>Genome-Wide Identification Analysis in wild type Solanum Pinnatisectum Reveals Some Genes Defensing Phytophthora Infestans.</title>
        <authorList>
            <person name="Sun C."/>
        </authorList>
    </citation>
    <scope>NUCLEOTIDE SEQUENCE [LARGE SCALE GENOMIC DNA]</scope>
    <source>
        <strain evidence="3">LQN</strain>
        <tissue evidence="3">Leaf</tissue>
    </source>
</reference>
<dbReference type="Proteomes" id="UP001311915">
    <property type="component" value="Unassembled WGS sequence"/>
</dbReference>
<dbReference type="PANTHER" id="PTHR48048:SF76">
    <property type="entry name" value="UDP-GLYCOSYLTRANSFERASE 708D1-LIKE"/>
    <property type="match status" value="1"/>
</dbReference>
<gene>
    <name evidence="3" type="ORF">R3W88_006917</name>
</gene>
<evidence type="ECO:0000256" key="1">
    <source>
        <dbReference type="ARBA" id="ARBA00009995"/>
    </source>
</evidence>
<keyword evidence="2" id="KW-0808">Transferase</keyword>
<dbReference type="Gene3D" id="3.40.50.2000">
    <property type="entry name" value="Glycogen Phosphorylase B"/>
    <property type="match status" value="4"/>
</dbReference>
<evidence type="ECO:0000256" key="2">
    <source>
        <dbReference type="ARBA" id="ARBA00022676"/>
    </source>
</evidence>
<dbReference type="InterPro" id="IPR050481">
    <property type="entry name" value="UDP-glycosyltransf_plant"/>
</dbReference>
<evidence type="ECO:0000313" key="4">
    <source>
        <dbReference type="Proteomes" id="UP001311915"/>
    </source>
</evidence>
<dbReference type="EMBL" id="JAWPEI010000011">
    <property type="protein sequence ID" value="KAK4712404.1"/>
    <property type="molecule type" value="Genomic_DNA"/>
</dbReference>
<proteinExistence type="inferred from homology"/>
<dbReference type="AlphaFoldDB" id="A0AAV9KGC1"/>
<keyword evidence="4" id="KW-1185">Reference proteome</keyword>
<evidence type="ECO:0000313" key="3">
    <source>
        <dbReference type="EMBL" id="KAK4712404.1"/>
    </source>
</evidence>
<comment type="caution">
    <text evidence="3">The sequence shown here is derived from an EMBL/GenBank/DDBJ whole genome shotgun (WGS) entry which is preliminary data.</text>
</comment>
<keyword evidence="2" id="KW-0328">Glycosyltransferase</keyword>